<reference evidence="1 2" key="1">
    <citation type="submission" date="2018-06" db="EMBL/GenBank/DDBJ databases">
        <authorList>
            <consortium name="Pathogen Informatics"/>
            <person name="Doyle S."/>
        </authorList>
    </citation>
    <scope>NUCLEOTIDE SEQUENCE [LARGE SCALE GENOMIC DNA]</scope>
    <source>
        <strain evidence="1 2">NCTC9128</strain>
    </source>
</reference>
<dbReference type="EMBL" id="UAWN01000014">
    <property type="protein sequence ID" value="SQC39120.1"/>
    <property type="molecule type" value="Genomic_DNA"/>
</dbReference>
<dbReference type="GO" id="GO:0008782">
    <property type="term" value="F:adenosylhomocysteine nucleosidase activity"/>
    <property type="evidence" value="ECO:0007669"/>
    <property type="project" value="UniProtKB-EC"/>
</dbReference>
<dbReference type="EC" id="3.2.2.9" evidence="1"/>
<gene>
    <name evidence="1" type="primary">mtnN_1</name>
    <name evidence="1" type="ORF">NCTC9128_05248</name>
</gene>
<keyword evidence="1" id="KW-0378">Hydrolase</keyword>
<sequence length="45" mass="4935">MKIGIIGAMEEEVTLLRDKIENRQTITIAEAKSIPANFTALTSLC</sequence>
<evidence type="ECO:0000313" key="2">
    <source>
        <dbReference type="Proteomes" id="UP000251088"/>
    </source>
</evidence>
<accession>A0A2X3GUY0</accession>
<organism evidence="1 2">
    <name type="scientific">Klebsiella pneumoniae</name>
    <dbReference type="NCBI Taxonomy" id="573"/>
    <lineage>
        <taxon>Bacteria</taxon>
        <taxon>Pseudomonadati</taxon>
        <taxon>Pseudomonadota</taxon>
        <taxon>Gammaproteobacteria</taxon>
        <taxon>Enterobacterales</taxon>
        <taxon>Enterobacteriaceae</taxon>
        <taxon>Klebsiella/Raoultella group</taxon>
        <taxon>Klebsiella</taxon>
        <taxon>Klebsiella pneumoniae complex</taxon>
    </lineage>
</organism>
<protein>
    <submittedName>
        <fullName evidence="1">5'-methylthioadenosine nucleosidase</fullName>
        <ecNumber evidence="1">3.2.2.9</ecNumber>
    </submittedName>
</protein>
<proteinExistence type="predicted"/>
<name>A0A2X3GUY0_KLEPN</name>
<evidence type="ECO:0000313" key="1">
    <source>
        <dbReference type="EMBL" id="SQC39120.1"/>
    </source>
</evidence>
<keyword evidence="1" id="KW-0326">Glycosidase</keyword>
<dbReference type="Proteomes" id="UP000251088">
    <property type="component" value="Unassembled WGS sequence"/>
</dbReference>
<dbReference type="AlphaFoldDB" id="A0A2X3GUY0"/>